<feature type="domain" description="RNA polymerase sigma factor 70 region 4 type 2" evidence="5">
    <location>
        <begin position="109"/>
        <end position="161"/>
    </location>
</feature>
<protein>
    <submittedName>
        <fullName evidence="6">Sigma-70 family RNA polymerase sigma factor</fullName>
    </submittedName>
</protein>
<dbReference type="EMBL" id="CP036498">
    <property type="protein sequence ID" value="QUS40043.1"/>
    <property type="molecule type" value="Genomic_DNA"/>
</dbReference>
<evidence type="ECO:0000259" key="5">
    <source>
        <dbReference type="Pfam" id="PF08281"/>
    </source>
</evidence>
<organism evidence="6 7">
    <name type="scientific">Tardiphaga alba</name>
    <dbReference type="NCBI Taxonomy" id="340268"/>
    <lineage>
        <taxon>Bacteria</taxon>
        <taxon>Pseudomonadati</taxon>
        <taxon>Pseudomonadota</taxon>
        <taxon>Alphaproteobacteria</taxon>
        <taxon>Hyphomicrobiales</taxon>
        <taxon>Nitrobacteraceae</taxon>
        <taxon>Tardiphaga</taxon>
    </lineage>
</organism>
<dbReference type="InterPro" id="IPR013324">
    <property type="entry name" value="RNA_pol_sigma_r3/r4-like"/>
</dbReference>
<dbReference type="Gene3D" id="1.10.1740.10">
    <property type="match status" value="1"/>
</dbReference>
<evidence type="ECO:0000313" key="6">
    <source>
        <dbReference type="EMBL" id="QUS40043.1"/>
    </source>
</evidence>
<dbReference type="SUPFAM" id="SSF88946">
    <property type="entry name" value="Sigma2 domain of RNA polymerase sigma factors"/>
    <property type="match status" value="1"/>
</dbReference>
<reference evidence="6 7" key="1">
    <citation type="submission" date="2019-02" db="EMBL/GenBank/DDBJ databases">
        <title>Emended description of the genus Rhodopseudomonas and description of Rhodopseudomonas albus sp. nov., a non-phototrophic, heavy-metal-tolerant bacterium isolated from garden soil.</title>
        <authorList>
            <person name="Bao Z."/>
            <person name="Cao W.W."/>
            <person name="Sato Y."/>
            <person name="Nishizawa T."/>
            <person name="Zhao J."/>
            <person name="Guo Y."/>
            <person name="Ohta H."/>
        </authorList>
    </citation>
    <scope>NUCLEOTIDE SEQUENCE [LARGE SCALE GENOMIC DNA]</scope>
    <source>
        <strain evidence="6 7">SK50-23</strain>
    </source>
</reference>
<dbReference type="Proteomes" id="UP000682843">
    <property type="component" value="Chromosome"/>
</dbReference>
<dbReference type="Gene3D" id="1.10.10.10">
    <property type="entry name" value="Winged helix-like DNA-binding domain superfamily/Winged helix DNA-binding domain"/>
    <property type="match status" value="1"/>
</dbReference>
<keyword evidence="2" id="KW-0805">Transcription regulation</keyword>
<dbReference type="SUPFAM" id="SSF88659">
    <property type="entry name" value="Sigma3 and sigma4 domains of RNA polymerase sigma factors"/>
    <property type="match status" value="1"/>
</dbReference>
<evidence type="ECO:0000313" key="7">
    <source>
        <dbReference type="Proteomes" id="UP000682843"/>
    </source>
</evidence>
<dbReference type="NCBIfam" id="TIGR02937">
    <property type="entry name" value="sigma70-ECF"/>
    <property type="match status" value="1"/>
</dbReference>
<dbReference type="InterPro" id="IPR013249">
    <property type="entry name" value="RNA_pol_sigma70_r4_t2"/>
</dbReference>
<comment type="similarity">
    <text evidence="1">Belongs to the sigma-70 factor family. ECF subfamily.</text>
</comment>
<proteinExistence type="inferred from homology"/>
<dbReference type="PANTHER" id="PTHR43133:SF63">
    <property type="entry name" value="RNA POLYMERASE SIGMA FACTOR FECI-RELATED"/>
    <property type="match status" value="1"/>
</dbReference>
<dbReference type="InterPro" id="IPR039425">
    <property type="entry name" value="RNA_pol_sigma-70-like"/>
</dbReference>
<accession>A0ABX8A8H8</accession>
<sequence>MTENSTVRMRAIFEDKYQRFRERLRRRLGSDALAIEVLHETWLRLERIGDASAIQKPESYLFRMALNEAADRKEADNRKLSAAEVDALRHMMDHMLDPERIADARREMDALAAALNELTPRRKAIFLLARIDEMKHTDIAARFGISPRMVEKELAQALHHCAQRLGRKVVRRFGPGGSKES</sequence>
<evidence type="ECO:0000256" key="2">
    <source>
        <dbReference type="ARBA" id="ARBA00023015"/>
    </source>
</evidence>
<keyword evidence="4" id="KW-0804">Transcription</keyword>
<name>A0ABX8A8H8_9BRAD</name>
<gene>
    <name evidence="6" type="ORF">RPMA_15310</name>
</gene>
<keyword evidence="7" id="KW-1185">Reference proteome</keyword>
<dbReference type="PANTHER" id="PTHR43133">
    <property type="entry name" value="RNA POLYMERASE ECF-TYPE SIGMA FACTO"/>
    <property type="match status" value="1"/>
</dbReference>
<dbReference type="InterPro" id="IPR013325">
    <property type="entry name" value="RNA_pol_sigma_r2"/>
</dbReference>
<evidence type="ECO:0000256" key="3">
    <source>
        <dbReference type="ARBA" id="ARBA00023082"/>
    </source>
</evidence>
<evidence type="ECO:0000256" key="1">
    <source>
        <dbReference type="ARBA" id="ARBA00010641"/>
    </source>
</evidence>
<keyword evidence="3" id="KW-0731">Sigma factor</keyword>
<dbReference type="InterPro" id="IPR036388">
    <property type="entry name" value="WH-like_DNA-bd_sf"/>
</dbReference>
<dbReference type="InterPro" id="IPR014284">
    <property type="entry name" value="RNA_pol_sigma-70_dom"/>
</dbReference>
<dbReference type="Pfam" id="PF08281">
    <property type="entry name" value="Sigma70_r4_2"/>
    <property type="match status" value="1"/>
</dbReference>
<evidence type="ECO:0000256" key="4">
    <source>
        <dbReference type="ARBA" id="ARBA00023163"/>
    </source>
</evidence>